<dbReference type="EMBL" id="SHNN01000001">
    <property type="protein sequence ID" value="MCX2979382.1"/>
    <property type="molecule type" value="Genomic_DNA"/>
</dbReference>
<evidence type="ECO:0000313" key="3">
    <source>
        <dbReference type="Proteomes" id="UP001143362"/>
    </source>
</evidence>
<keyword evidence="3" id="KW-1185">Reference proteome</keyword>
<dbReference type="PANTHER" id="PTHR31126">
    <property type="entry name" value="TYROSINE-PROTEIN PHOSPHATASE"/>
    <property type="match status" value="1"/>
</dbReference>
<dbReference type="Pfam" id="PF13350">
    <property type="entry name" value="Y_phosphatase3"/>
    <property type="match status" value="1"/>
</dbReference>
<evidence type="ECO:0000313" key="2">
    <source>
        <dbReference type="EMBL" id="MCX2979382.1"/>
    </source>
</evidence>
<dbReference type="SUPFAM" id="SSF52799">
    <property type="entry name" value="(Phosphotyrosine protein) phosphatases II"/>
    <property type="match status" value="1"/>
</dbReference>
<organism evidence="2 3">
    <name type="scientific">Candidatus Litorirhabdus singularis</name>
    <dbReference type="NCBI Taxonomy" id="2518993"/>
    <lineage>
        <taxon>Bacteria</taxon>
        <taxon>Pseudomonadati</taxon>
        <taxon>Pseudomonadota</taxon>
        <taxon>Gammaproteobacteria</taxon>
        <taxon>Cellvibrionales</taxon>
        <taxon>Halieaceae</taxon>
        <taxon>Candidatus Litorirhabdus</taxon>
    </lineage>
</organism>
<evidence type="ECO:0000256" key="1">
    <source>
        <dbReference type="ARBA" id="ARBA00009580"/>
    </source>
</evidence>
<comment type="caution">
    <text evidence="2">The sequence shown here is derived from an EMBL/GenBank/DDBJ whole genome shotgun (WGS) entry which is preliminary data.</text>
</comment>
<name>A0ABT3TD32_9GAMM</name>
<dbReference type="Proteomes" id="UP001143362">
    <property type="component" value="Unassembled WGS sequence"/>
</dbReference>
<gene>
    <name evidence="2" type="ORF">EYC98_00725</name>
</gene>
<reference evidence="2" key="1">
    <citation type="submission" date="2019-02" db="EMBL/GenBank/DDBJ databases">
        <authorList>
            <person name="Li S.-H."/>
        </authorList>
    </citation>
    <scope>NUCLEOTIDE SEQUENCE</scope>
    <source>
        <strain evidence="2">IMCC14734</strain>
    </source>
</reference>
<proteinExistence type="inferred from homology"/>
<protein>
    <submittedName>
        <fullName evidence="2">Tyrosine-protein phosphatase</fullName>
    </submittedName>
</protein>
<accession>A0ABT3TD32</accession>
<dbReference type="Gene3D" id="3.90.190.10">
    <property type="entry name" value="Protein tyrosine phosphatase superfamily"/>
    <property type="match status" value="1"/>
</dbReference>
<dbReference type="PROSITE" id="PS00383">
    <property type="entry name" value="TYR_PHOSPHATASE_1"/>
    <property type="match status" value="1"/>
</dbReference>
<dbReference type="InterPro" id="IPR029021">
    <property type="entry name" value="Prot-tyrosine_phosphatase-like"/>
</dbReference>
<dbReference type="InterPro" id="IPR016130">
    <property type="entry name" value="Tyr_Pase_AS"/>
</dbReference>
<sequence>MTMDTEQPVRRLALQGTPNFRDLGGYAAADGRRVKWGYLFRSGQLSDLQQDDQRQLAALQLDLVCDFRREEEQANDPSQLPQPGPQVVSLPISPGSSASFFSEAASHWQADREAMFDFMRDINRDFALMQSQAYRQMFELLLGADDVRMLFHCAAGKDRTGFAAALILLALGVPQETVLEDYMLTAKYFDPAIEVARLQQKYGMDIEAEALLPVLEVHPQYLQAALDAIAAEFTSVDDYLDQYLLLDGERREFLQQRYLE</sequence>
<dbReference type="PANTHER" id="PTHR31126:SF1">
    <property type="entry name" value="TYROSINE SPECIFIC PROTEIN PHOSPHATASES DOMAIN-CONTAINING PROTEIN"/>
    <property type="match status" value="1"/>
</dbReference>
<dbReference type="RefSeq" id="WP_279243385.1">
    <property type="nucleotide sequence ID" value="NZ_SHNN01000001.1"/>
</dbReference>
<comment type="similarity">
    <text evidence="1">Belongs to the protein-tyrosine phosphatase family.</text>
</comment>
<dbReference type="InterPro" id="IPR026893">
    <property type="entry name" value="Tyr/Ser_Pase_IphP-type"/>
</dbReference>